<gene>
    <name evidence="3" type="ORF">HGA07_10515</name>
</gene>
<feature type="compositionally biased region" description="Basic and acidic residues" evidence="1">
    <location>
        <begin position="27"/>
        <end position="39"/>
    </location>
</feature>
<keyword evidence="2" id="KW-0472">Membrane</keyword>
<reference evidence="3 4" key="1">
    <citation type="submission" date="2020-04" db="EMBL/GenBank/DDBJ databases">
        <title>MicrobeNet Type strains.</title>
        <authorList>
            <person name="Nicholson A.C."/>
        </authorList>
    </citation>
    <scope>NUCLEOTIDE SEQUENCE [LARGE SCALE GENOMIC DNA]</scope>
    <source>
        <strain evidence="3 4">DSM 44445</strain>
    </source>
</reference>
<feature type="region of interest" description="Disordered" evidence="1">
    <location>
        <begin position="1"/>
        <end position="55"/>
    </location>
</feature>
<keyword evidence="4" id="KW-1185">Reference proteome</keyword>
<evidence type="ECO:0000256" key="2">
    <source>
        <dbReference type="SAM" id="Phobius"/>
    </source>
</evidence>
<name>A0A7X6RI05_9NOCA</name>
<keyword evidence="2" id="KW-0812">Transmembrane</keyword>
<dbReference type="AlphaFoldDB" id="A0A7X6RI05"/>
<dbReference type="EMBL" id="JAAXPE010000008">
    <property type="protein sequence ID" value="NKY86059.1"/>
    <property type="molecule type" value="Genomic_DNA"/>
</dbReference>
<evidence type="ECO:0000313" key="3">
    <source>
        <dbReference type="EMBL" id="NKY86059.1"/>
    </source>
</evidence>
<keyword evidence="2" id="KW-1133">Transmembrane helix</keyword>
<proteinExistence type="predicted"/>
<evidence type="ECO:0000256" key="1">
    <source>
        <dbReference type="SAM" id="MobiDB-lite"/>
    </source>
</evidence>
<feature type="transmembrane region" description="Helical" evidence="2">
    <location>
        <begin position="60"/>
        <end position="77"/>
    </location>
</feature>
<dbReference type="Proteomes" id="UP000523447">
    <property type="component" value="Unassembled WGS sequence"/>
</dbReference>
<evidence type="ECO:0000313" key="4">
    <source>
        <dbReference type="Proteomes" id="UP000523447"/>
    </source>
</evidence>
<protein>
    <submittedName>
        <fullName evidence="3">Uncharacterized protein</fullName>
    </submittedName>
</protein>
<feature type="compositionally biased region" description="Polar residues" evidence="1">
    <location>
        <begin position="1"/>
        <end position="13"/>
    </location>
</feature>
<sequence>MTNGQDPVMQSNGLPGHHGVAAGAEPDPLRIDVRSDAKPVRRFRRPRQLPRPRTGMRPSTVALVIVWIAVLGLYLAVRPGG</sequence>
<accession>A0A7X6RI05</accession>
<organism evidence="3 4">
    <name type="scientific">Nocardia veterana</name>
    <dbReference type="NCBI Taxonomy" id="132249"/>
    <lineage>
        <taxon>Bacteria</taxon>
        <taxon>Bacillati</taxon>
        <taxon>Actinomycetota</taxon>
        <taxon>Actinomycetes</taxon>
        <taxon>Mycobacteriales</taxon>
        <taxon>Nocardiaceae</taxon>
        <taxon>Nocardia</taxon>
    </lineage>
</organism>
<dbReference type="RefSeq" id="WP_040720880.1">
    <property type="nucleotide sequence ID" value="NZ_CAWPHS010000078.1"/>
</dbReference>
<comment type="caution">
    <text evidence="3">The sequence shown here is derived from an EMBL/GenBank/DDBJ whole genome shotgun (WGS) entry which is preliminary data.</text>
</comment>
<feature type="compositionally biased region" description="Basic residues" evidence="1">
    <location>
        <begin position="40"/>
        <end position="50"/>
    </location>
</feature>